<evidence type="ECO:0000313" key="2">
    <source>
        <dbReference type="EMBL" id="KAK9891735.1"/>
    </source>
</evidence>
<dbReference type="Proteomes" id="UP001431783">
    <property type="component" value="Unassembled WGS sequence"/>
</dbReference>
<gene>
    <name evidence="2" type="ORF">WA026_016532</name>
</gene>
<keyword evidence="3" id="KW-1185">Reference proteome</keyword>
<dbReference type="AlphaFoldDB" id="A0AAW1VDE1"/>
<comment type="caution">
    <text evidence="2">The sequence shown here is derived from an EMBL/GenBank/DDBJ whole genome shotgun (WGS) entry which is preliminary data.</text>
</comment>
<name>A0AAW1VDE1_9CUCU</name>
<evidence type="ECO:0000313" key="3">
    <source>
        <dbReference type="Proteomes" id="UP001431783"/>
    </source>
</evidence>
<protein>
    <submittedName>
        <fullName evidence="2">Uncharacterized protein</fullName>
    </submittedName>
</protein>
<sequence length="244" mass="28180">MGDNDESSSCESLLEGISNYFEQGNEESGEDFTNETDTELDMVINEELIRKSQEEIKRRMGSLKTLISGLKELVKNERELWRQEICEVIATQNHYMTHALCYANSYCCPEWNSTLDFEGLDRQRRICSGSKSDEDLQLIKYHSDLRTRRLNITNYHRNLAIENYKRKLLEVESMCNMELNRVKTSVQSLQTLQQVAAEWDLASGDNGNKIYQNKSSQSPNKSTEKEIKNNDQASTIESPKTIEI</sequence>
<organism evidence="2 3">
    <name type="scientific">Henosepilachna vigintioctopunctata</name>
    <dbReference type="NCBI Taxonomy" id="420089"/>
    <lineage>
        <taxon>Eukaryota</taxon>
        <taxon>Metazoa</taxon>
        <taxon>Ecdysozoa</taxon>
        <taxon>Arthropoda</taxon>
        <taxon>Hexapoda</taxon>
        <taxon>Insecta</taxon>
        <taxon>Pterygota</taxon>
        <taxon>Neoptera</taxon>
        <taxon>Endopterygota</taxon>
        <taxon>Coleoptera</taxon>
        <taxon>Polyphaga</taxon>
        <taxon>Cucujiformia</taxon>
        <taxon>Coccinelloidea</taxon>
        <taxon>Coccinellidae</taxon>
        <taxon>Epilachninae</taxon>
        <taxon>Epilachnini</taxon>
        <taxon>Henosepilachna</taxon>
    </lineage>
</organism>
<accession>A0AAW1VDE1</accession>
<proteinExistence type="predicted"/>
<feature type="region of interest" description="Disordered" evidence="1">
    <location>
        <begin position="207"/>
        <end position="244"/>
    </location>
</feature>
<evidence type="ECO:0000256" key="1">
    <source>
        <dbReference type="SAM" id="MobiDB-lite"/>
    </source>
</evidence>
<dbReference type="EMBL" id="JARQZJ010000130">
    <property type="protein sequence ID" value="KAK9891735.1"/>
    <property type="molecule type" value="Genomic_DNA"/>
</dbReference>
<reference evidence="2 3" key="1">
    <citation type="submission" date="2023-03" db="EMBL/GenBank/DDBJ databases">
        <title>Genome insight into feeding habits of ladybird beetles.</title>
        <authorList>
            <person name="Li H.-S."/>
            <person name="Huang Y.-H."/>
            <person name="Pang H."/>
        </authorList>
    </citation>
    <scope>NUCLEOTIDE SEQUENCE [LARGE SCALE GENOMIC DNA]</scope>
    <source>
        <strain evidence="2">SYSU_2023b</strain>
        <tissue evidence="2">Whole body</tissue>
    </source>
</reference>
<feature type="compositionally biased region" description="Polar residues" evidence="1">
    <location>
        <begin position="207"/>
        <end position="221"/>
    </location>
</feature>